<organism evidence="3 4">
    <name type="scientific">Carpinus fangiana</name>
    <dbReference type="NCBI Taxonomy" id="176857"/>
    <lineage>
        <taxon>Eukaryota</taxon>
        <taxon>Viridiplantae</taxon>
        <taxon>Streptophyta</taxon>
        <taxon>Embryophyta</taxon>
        <taxon>Tracheophyta</taxon>
        <taxon>Spermatophyta</taxon>
        <taxon>Magnoliopsida</taxon>
        <taxon>eudicotyledons</taxon>
        <taxon>Gunneridae</taxon>
        <taxon>Pentapetalae</taxon>
        <taxon>rosids</taxon>
        <taxon>fabids</taxon>
        <taxon>Fagales</taxon>
        <taxon>Betulaceae</taxon>
        <taxon>Carpinus</taxon>
    </lineage>
</organism>
<dbReference type="AlphaFoldDB" id="A0A5N6L3L4"/>
<feature type="chain" id="PRO_5024285577" description="Apple domain-containing protein" evidence="1">
    <location>
        <begin position="20"/>
        <end position="357"/>
    </location>
</feature>
<dbReference type="PROSITE" id="PS50948">
    <property type="entry name" value="PAN"/>
    <property type="match status" value="1"/>
</dbReference>
<sequence length="357" mass="37250">MRADSFAVLGASFAIVASASSVNSAASSTTTTTPSATPASGTCASQCSLVPGLRYSPKYHCASLGSIRDVTLLEGFASTSGDYTSCYFGCAKNPKCVSFSYSTLTGACELYDKTIAGKGFTSDPALSKQSFWNFRGCFTSPNIVCTDPTPSTTPTSSTPSATPTPSTPALTCAGAIELPATADAPFLVQWAINSQNQPVYLAISLGTVQGGGTPTFAVGSTYKATEASTGYTFNFDATTSRLTNNLMNADFTTSVFTPATDASRVSLQSQRYYQRLDETTVLRWSRDTATGLLTLSGTNSLAYLPIYCEGQAPTIPEIQVRKTGTAMPDGCVAACPAAVKPAPATVFIARRQLATKI</sequence>
<evidence type="ECO:0000256" key="1">
    <source>
        <dbReference type="SAM" id="SignalP"/>
    </source>
</evidence>
<evidence type="ECO:0000313" key="3">
    <source>
        <dbReference type="EMBL" id="KAB8648488.1"/>
    </source>
</evidence>
<dbReference type="Proteomes" id="UP000327013">
    <property type="component" value="Unassembled WGS sequence"/>
</dbReference>
<evidence type="ECO:0000259" key="2">
    <source>
        <dbReference type="PROSITE" id="PS50948"/>
    </source>
</evidence>
<gene>
    <name evidence="3" type="ORF">FH972_026144</name>
</gene>
<dbReference type="InterPro" id="IPR003609">
    <property type="entry name" value="Pan_app"/>
</dbReference>
<feature type="signal peptide" evidence="1">
    <location>
        <begin position="1"/>
        <end position="19"/>
    </location>
</feature>
<proteinExistence type="predicted"/>
<feature type="domain" description="Apple" evidence="2">
    <location>
        <begin position="61"/>
        <end position="137"/>
    </location>
</feature>
<keyword evidence="4" id="KW-1185">Reference proteome</keyword>
<comment type="caution">
    <text evidence="3">The sequence shown here is derived from an EMBL/GenBank/DDBJ whole genome shotgun (WGS) entry which is preliminary data.</text>
</comment>
<accession>A0A5N6L3L4</accession>
<protein>
    <recommendedName>
        <fullName evidence="2">Apple domain-containing protein</fullName>
    </recommendedName>
</protein>
<dbReference type="EMBL" id="VIBQ01000080">
    <property type="protein sequence ID" value="KAB8648488.1"/>
    <property type="molecule type" value="Genomic_DNA"/>
</dbReference>
<keyword evidence="1" id="KW-0732">Signal</keyword>
<evidence type="ECO:0000313" key="4">
    <source>
        <dbReference type="Proteomes" id="UP000327013"/>
    </source>
</evidence>
<name>A0A5N6L3L4_9ROSI</name>
<reference evidence="3 4" key="1">
    <citation type="submission" date="2019-06" db="EMBL/GenBank/DDBJ databases">
        <title>A chromosomal-level reference genome of Carpinus fangiana (Coryloideae, Betulaceae).</title>
        <authorList>
            <person name="Yang X."/>
            <person name="Wang Z."/>
            <person name="Zhang L."/>
            <person name="Hao G."/>
            <person name="Liu J."/>
            <person name="Yang Y."/>
        </authorList>
    </citation>
    <scope>NUCLEOTIDE SEQUENCE [LARGE SCALE GENOMIC DNA]</scope>
    <source>
        <strain evidence="3">Cfa_2016G</strain>
        <tissue evidence="3">Leaf</tissue>
    </source>
</reference>